<organism evidence="2 3">
    <name type="scientific">Acidisarcina polymorpha</name>
    <dbReference type="NCBI Taxonomy" id="2211140"/>
    <lineage>
        <taxon>Bacteria</taxon>
        <taxon>Pseudomonadati</taxon>
        <taxon>Acidobacteriota</taxon>
        <taxon>Terriglobia</taxon>
        <taxon>Terriglobales</taxon>
        <taxon>Acidobacteriaceae</taxon>
        <taxon>Acidisarcina</taxon>
    </lineage>
</organism>
<dbReference type="KEGG" id="abas:ACPOL_4529"/>
<evidence type="ECO:0000313" key="2">
    <source>
        <dbReference type="EMBL" id="AXC13801.1"/>
    </source>
</evidence>
<dbReference type="RefSeq" id="WP_236656921.1">
    <property type="nucleotide sequence ID" value="NZ_CP030840.1"/>
</dbReference>
<dbReference type="AlphaFoldDB" id="A0A2Z5G3Z7"/>
<evidence type="ECO:0000313" key="3">
    <source>
        <dbReference type="Proteomes" id="UP000253606"/>
    </source>
</evidence>
<feature type="transmembrane region" description="Helical" evidence="1">
    <location>
        <begin position="36"/>
        <end position="61"/>
    </location>
</feature>
<feature type="transmembrane region" description="Helical" evidence="1">
    <location>
        <begin position="131"/>
        <end position="151"/>
    </location>
</feature>
<keyword evidence="1" id="KW-0812">Transmembrane</keyword>
<dbReference type="Pfam" id="PF02405">
    <property type="entry name" value="MlaE"/>
    <property type="match status" value="1"/>
</dbReference>
<proteinExistence type="predicted"/>
<reference evidence="2 3" key="1">
    <citation type="journal article" date="2018" name="Front. Microbiol.">
        <title>Hydrolytic Capabilities as a Key to Environmental Success: Chitinolytic and Cellulolytic Acidobacteria From Acidic Sub-arctic Soils and Boreal Peatlands.</title>
        <authorList>
            <person name="Belova S.E."/>
            <person name="Ravin N.V."/>
            <person name="Pankratov T.A."/>
            <person name="Rakitin A.L."/>
            <person name="Ivanova A.A."/>
            <person name="Beletsky A.V."/>
            <person name="Mardanov A.V."/>
            <person name="Sinninghe Damste J.S."/>
            <person name="Dedysh S.N."/>
        </authorList>
    </citation>
    <scope>NUCLEOTIDE SEQUENCE [LARGE SCALE GENOMIC DNA]</scope>
    <source>
        <strain evidence="2 3">SBC82</strain>
    </source>
</reference>
<evidence type="ECO:0000256" key="1">
    <source>
        <dbReference type="SAM" id="Phobius"/>
    </source>
</evidence>
<sequence>MIARFFELFGKITLFGLAAIRDVFRPPFELFYFLQQLYEIGVGSLLLILTSGFALGVVMTLHTRGTLIQFGAESEIPTFQAMSFLNEIGPLVAALLIAGRVGAGIGAQLANMRATEQIDAIETLSIDSFKFLVVTRIVACTLMLPILTVFMDAAGILGGFASERVVSHLSFRLYFSRAFDGIAIANLIPPTLKTAVFGFLIGTISCFFGYTTDEGSDGVRRASTSSVVVSSLAVILADVILVKLIFFIFPDQAI</sequence>
<feature type="transmembrane region" description="Helical" evidence="1">
    <location>
        <begin position="171"/>
        <end position="188"/>
    </location>
</feature>
<keyword evidence="1" id="KW-0472">Membrane</keyword>
<accession>A0A2Z5G3Z7</accession>
<dbReference type="GO" id="GO:0043190">
    <property type="term" value="C:ATP-binding cassette (ABC) transporter complex"/>
    <property type="evidence" value="ECO:0007669"/>
    <property type="project" value="InterPro"/>
</dbReference>
<dbReference type="EMBL" id="CP030840">
    <property type="protein sequence ID" value="AXC13801.1"/>
    <property type="molecule type" value="Genomic_DNA"/>
</dbReference>
<protein>
    <submittedName>
        <fullName evidence="2">ABC-type transporter</fullName>
    </submittedName>
</protein>
<feature type="transmembrane region" description="Helical" evidence="1">
    <location>
        <begin position="88"/>
        <end position="110"/>
    </location>
</feature>
<keyword evidence="3" id="KW-1185">Reference proteome</keyword>
<keyword evidence="1" id="KW-1133">Transmembrane helix</keyword>
<feature type="transmembrane region" description="Helical" evidence="1">
    <location>
        <begin position="227"/>
        <end position="249"/>
    </location>
</feature>
<dbReference type="Proteomes" id="UP000253606">
    <property type="component" value="Chromosome"/>
</dbReference>
<feature type="transmembrane region" description="Helical" evidence="1">
    <location>
        <begin position="195"/>
        <end position="212"/>
    </location>
</feature>
<name>A0A2Z5G3Z7_9BACT</name>
<gene>
    <name evidence="2" type="ORF">ACPOL_4529</name>
</gene>
<dbReference type="PANTHER" id="PTHR30188:SF4">
    <property type="entry name" value="PROTEIN TRIGALACTOSYLDIACYLGLYCEROL 1, CHLOROPLASTIC"/>
    <property type="match status" value="1"/>
</dbReference>
<dbReference type="InterPro" id="IPR030802">
    <property type="entry name" value="Permease_MalE"/>
</dbReference>
<dbReference type="GO" id="GO:0005548">
    <property type="term" value="F:phospholipid transporter activity"/>
    <property type="evidence" value="ECO:0007669"/>
    <property type="project" value="TreeGrafter"/>
</dbReference>
<dbReference type="PANTHER" id="PTHR30188">
    <property type="entry name" value="ABC TRANSPORTER PERMEASE PROTEIN-RELATED"/>
    <property type="match status" value="1"/>
</dbReference>